<sequence>MFDLNVRFRARFSRTICTTNSLHVTGEIEVEITDRCISLSSSISSSYTAPKWISWEGKSTIDQVSGDDLETNGRQ</sequence>
<reference evidence="1" key="1">
    <citation type="journal article" date="2019" name="bioRxiv">
        <title>The Genome of the Zebra Mussel, Dreissena polymorpha: A Resource for Invasive Species Research.</title>
        <authorList>
            <person name="McCartney M.A."/>
            <person name="Auch B."/>
            <person name="Kono T."/>
            <person name="Mallez S."/>
            <person name="Zhang Y."/>
            <person name="Obille A."/>
            <person name="Becker A."/>
            <person name="Abrahante J.E."/>
            <person name="Garbe J."/>
            <person name="Badalamenti J.P."/>
            <person name="Herman A."/>
            <person name="Mangelson H."/>
            <person name="Liachko I."/>
            <person name="Sullivan S."/>
            <person name="Sone E.D."/>
            <person name="Koren S."/>
            <person name="Silverstein K.A.T."/>
            <person name="Beckman K.B."/>
            <person name="Gohl D.M."/>
        </authorList>
    </citation>
    <scope>NUCLEOTIDE SEQUENCE</scope>
    <source>
        <strain evidence="1">Duluth1</strain>
        <tissue evidence="1">Whole animal</tissue>
    </source>
</reference>
<proteinExistence type="predicted"/>
<comment type="caution">
    <text evidence="1">The sequence shown here is derived from an EMBL/GenBank/DDBJ whole genome shotgun (WGS) entry which is preliminary data.</text>
</comment>
<dbReference type="Proteomes" id="UP000828390">
    <property type="component" value="Unassembled WGS sequence"/>
</dbReference>
<dbReference type="AlphaFoldDB" id="A0A9D4M0I0"/>
<dbReference type="EMBL" id="JAIWYP010000002">
    <property type="protein sequence ID" value="KAH3866997.1"/>
    <property type="molecule type" value="Genomic_DNA"/>
</dbReference>
<evidence type="ECO:0000313" key="1">
    <source>
        <dbReference type="EMBL" id="KAH3866997.1"/>
    </source>
</evidence>
<name>A0A9D4M0I0_DREPO</name>
<accession>A0A9D4M0I0</accession>
<protein>
    <submittedName>
        <fullName evidence="1">Uncharacterized protein</fullName>
    </submittedName>
</protein>
<evidence type="ECO:0000313" key="2">
    <source>
        <dbReference type="Proteomes" id="UP000828390"/>
    </source>
</evidence>
<gene>
    <name evidence="1" type="ORF">DPMN_030121</name>
</gene>
<organism evidence="1 2">
    <name type="scientific">Dreissena polymorpha</name>
    <name type="common">Zebra mussel</name>
    <name type="synonym">Mytilus polymorpha</name>
    <dbReference type="NCBI Taxonomy" id="45954"/>
    <lineage>
        <taxon>Eukaryota</taxon>
        <taxon>Metazoa</taxon>
        <taxon>Spiralia</taxon>
        <taxon>Lophotrochozoa</taxon>
        <taxon>Mollusca</taxon>
        <taxon>Bivalvia</taxon>
        <taxon>Autobranchia</taxon>
        <taxon>Heteroconchia</taxon>
        <taxon>Euheterodonta</taxon>
        <taxon>Imparidentia</taxon>
        <taxon>Neoheterodontei</taxon>
        <taxon>Myida</taxon>
        <taxon>Dreissenoidea</taxon>
        <taxon>Dreissenidae</taxon>
        <taxon>Dreissena</taxon>
    </lineage>
</organism>
<keyword evidence="2" id="KW-1185">Reference proteome</keyword>
<reference evidence="1" key="2">
    <citation type="submission" date="2020-11" db="EMBL/GenBank/DDBJ databases">
        <authorList>
            <person name="McCartney M.A."/>
            <person name="Auch B."/>
            <person name="Kono T."/>
            <person name="Mallez S."/>
            <person name="Becker A."/>
            <person name="Gohl D.M."/>
            <person name="Silverstein K.A.T."/>
            <person name="Koren S."/>
            <person name="Bechman K.B."/>
            <person name="Herman A."/>
            <person name="Abrahante J.E."/>
            <person name="Garbe J."/>
        </authorList>
    </citation>
    <scope>NUCLEOTIDE SEQUENCE</scope>
    <source>
        <strain evidence="1">Duluth1</strain>
        <tissue evidence="1">Whole animal</tissue>
    </source>
</reference>